<reference evidence="8" key="1">
    <citation type="submission" date="2019-08" db="EMBL/GenBank/DDBJ databases">
        <authorList>
            <person name="Kucharzyk K."/>
            <person name="Murdoch R.W."/>
            <person name="Higgins S."/>
            <person name="Loffler F."/>
        </authorList>
    </citation>
    <scope>NUCLEOTIDE SEQUENCE</scope>
</reference>
<evidence type="ECO:0000256" key="7">
    <source>
        <dbReference type="ARBA" id="ARBA00023239"/>
    </source>
</evidence>
<comment type="similarity">
    <text evidence="1">Belongs to the SOS response-associated peptidase family.</text>
</comment>
<accession>A0A644XH41</accession>
<proteinExistence type="inferred from homology"/>
<name>A0A644XH41_9ZZZZ</name>
<dbReference type="GO" id="GO:0006508">
    <property type="term" value="P:proteolysis"/>
    <property type="evidence" value="ECO:0007669"/>
    <property type="project" value="UniProtKB-KW"/>
</dbReference>
<dbReference type="InterPro" id="IPR003738">
    <property type="entry name" value="SRAP"/>
</dbReference>
<organism evidence="8">
    <name type="scientific">bioreactor metagenome</name>
    <dbReference type="NCBI Taxonomy" id="1076179"/>
    <lineage>
        <taxon>unclassified sequences</taxon>
        <taxon>metagenomes</taxon>
        <taxon>ecological metagenomes</taxon>
    </lineage>
</organism>
<evidence type="ECO:0000256" key="3">
    <source>
        <dbReference type="ARBA" id="ARBA00022763"/>
    </source>
</evidence>
<evidence type="ECO:0000256" key="4">
    <source>
        <dbReference type="ARBA" id="ARBA00022801"/>
    </source>
</evidence>
<evidence type="ECO:0000256" key="2">
    <source>
        <dbReference type="ARBA" id="ARBA00022670"/>
    </source>
</evidence>
<dbReference type="PANTHER" id="PTHR13604">
    <property type="entry name" value="DC12-RELATED"/>
    <property type="match status" value="1"/>
</dbReference>
<dbReference type="Gene3D" id="3.90.1680.10">
    <property type="entry name" value="SOS response associated peptidase-like"/>
    <property type="match status" value="1"/>
</dbReference>
<dbReference type="GO" id="GO:0003697">
    <property type="term" value="F:single-stranded DNA binding"/>
    <property type="evidence" value="ECO:0007669"/>
    <property type="project" value="InterPro"/>
</dbReference>
<protein>
    <submittedName>
        <fullName evidence="8">Putative SOS response-associated peptidase YedK</fullName>
        <ecNumber evidence="8">3.4.-.-</ecNumber>
    </submittedName>
</protein>
<keyword evidence="5" id="KW-0190">Covalent protein-DNA linkage</keyword>
<keyword evidence="4 8" id="KW-0378">Hydrolase</keyword>
<comment type="caution">
    <text evidence="8">The sequence shown here is derived from an EMBL/GenBank/DDBJ whole genome shotgun (WGS) entry which is preliminary data.</text>
</comment>
<evidence type="ECO:0000313" key="8">
    <source>
        <dbReference type="EMBL" id="MPM15409.1"/>
    </source>
</evidence>
<dbReference type="PANTHER" id="PTHR13604:SF0">
    <property type="entry name" value="ABASIC SITE PROCESSING PROTEIN HMCES"/>
    <property type="match status" value="1"/>
</dbReference>
<evidence type="ECO:0000256" key="5">
    <source>
        <dbReference type="ARBA" id="ARBA00023124"/>
    </source>
</evidence>
<dbReference type="EC" id="3.4.-.-" evidence="8"/>
<keyword evidence="7" id="KW-0456">Lyase</keyword>
<dbReference type="InterPro" id="IPR036590">
    <property type="entry name" value="SRAP-like"/>
</dbReference>
<sequence>MINDSVAVIIGSKESQRKGDRTMCGRYALEATKSELWERYLLGEMKEDVEERAEIFPTNYTPLIMPGNELVHHKWGFVEPFAKRPLINARAETILEKPTFSQPFRTARCLVPATAFFEWEKVGDEKLKRKIAVADIPIFSMAGILKTYQDENGNPFTVFSIITTAANDQMRAIHDRMPVILEPEDEAFYLDQKADPKLVWKLLKPTEQRLLIE</sequence>
<evidence type="ECO:0000256" key="1">
    <source>
        <dbReference type="ARBA" id="ARBA00008136"/>
    </source>
</evidence>
<dbReference type="GO" id="GO:0008233">
    <property type="term" value="F:peptidase activity"/>
    <property type="evidence" value="ECO:0007669"/>
    <property type="project" value="UniProtKB-KW"/>
</dbReference>
<dbReference type="SUPFAM" id="SSF143081">
    <property type="entry name" value="BB1717-like"/>
    <property type="match status" value="1"/>
</dbReference>
<keyword evidence="3" id="KW-0227">DNA damage</keyword>
<dbReference type="Pfam" id="PF02586">
    <property type="entry name" value="SRAP"/>
    <property type="match status" value="1"/>
</dbReference>
<keyword evidence="2" id="KW-0645">Protease</keyword>
<dbReference type="AlphaFoldDB" id="A0A644XH41"/>
<dbReference type="GO" id="GO:0106300">
    <property type="term" value="P:protein-DNA covalent cross-linking repair"/>
    <property type="evidence" value="ECO:0007669"/>
    <property type="project" value="InterPro"/>
</dbReference>
<evidence type="ECO:0000256" key="6">
    <source>
        <dbReference type="ARBA" id="ARBA00023125"/>
    </source>
</evidence>
<dbReference type="GO" id="GO:0016829">
    <property type="term" value="F:lyase activity"/>
    <property type="evidence" value="ECO:0007669"/>
    <property type="project" value="UniProtKB-KW"/>
</dbReference>
<gene>
    <name evidence="8" type="primary">yedK_5</name>
    <name evidence="8" type="ORF">SDC9_61780</name>
</gene>
<dbReference type="EMBL" id="VSSQ01002438">
    <property type="protein sequence ID" value="MPM15409.1"/>
    <property type="molecule type" value="Genomic_DNA"/>
</dbReference>
<keyword evidence="6" id="KW-0238">DNA-binding</keyword>